<reference evidence="2" key="1">
    <citation type="submission" date="2023-10" db="EMBL/GenBank/DDBJ databases">
        <authorList>
            <person name="Chen Y."/>
            <person name="Shah S."/>
            <person name="Dougan E. K."/>
            <person name="Thang M."/>
            <person name="Chan C."/>
        </authorList>
    </citation>
    <scope>NUCLEOTIDE SEQUENCE [LARGE SCALE GENOMIC DNA]</scope>
</reference>
<feature type="non-terminal residue" evidence="2">
    <location>
        <position position="260"/>
    </location>
</feature>
<feature type="region of interest" description="Disordered" evidence="1">
    <location>
        <begin position="123"/>
        <end position="147"/>
    </location>
</feature>
<protein>
    <submittedName>
        <fullName evidence="2">Uncharacterized protein</fullName>
    </submittedName>
</protein>
<name>A0ABN9U1Z4_9DINO</name>
<comment type="caution">
    <text evidence="2">The sequence shown here is derived from an EMBL/GenBank/DDBJ whole genome shotgun (WGS) entry which is preliminary data.</text>
</comment>
<evidence type="ECO:0000256" key="1">
    <source>
        <dbReference type="SAM" id="MobiDB-lite"/>
    </source>
</evidence>
<sequence length="260" mass="29695">FYHRNDGWGPINEADVDPRACCPLRCLFMWKMKDGQNVANARVLYQGLKRRDVAEGQLDEEVATFSRPGRRTVMLWASLRKWRLFSTGIKSAFQQAEDVPARGLKLRASPTKEMREMLSDQIGLQPGRPPRMIKPRFGDPRSPKHRRYRSDEVAGEIGFKNHALEDCLLLSLRPARVDDGPFDARSFEGQTCAVDGRDERRDLYAKPNGTECFQARLGMLNEKFKFGKWEFGPSPVFTGGEVGQSLSTYGATLKFERYLR</sequence>
<organism evidence="2 3">
    <name type="scientific">Prorocentrum cordatum</name>
    <dbReference type="NCBI Taxonomy" id="2364126"/>
    <lineage>
        <taxon>Eukaryota</taxon>
        <taxon>Sar</taxon>
        <taxon>Alveolata</taxon>
        <taxon>Dinophyceae</taxon>
        <taxon>Prorocentrales</taxon>
        <taxon>Prorocentraceae</taxon>
        <taxon>Prorocentrum</taxon>
    </lineage>
</organism>
<accession>A0ABN9U1Z4</accession>
<dbReference type="EMBL" id="CAUYUJ010015310">
    <property type="protein sequence ID" value="CAK0852367.1"/>
    <property type="molecule type" value="Genomic_DNA"/>
</dbReference>
<evidence type="ECO:0000313" key="3">
    <source>
        <dbReference type="Proteomes" id="UP001189429"/>
    </source>
</evidence>
<evidence type="ECO:0000313" key="2">
    <source>
        <dbReference type="EMBL" id="CAK0852367.1"/>
    </source>
</evidence>
<keyword evidence="3" id="KW-1185">Reference proteome</keyword>
<proteinExistence type="predicted"/>
<dbReference type="Proteomes" id="UP001189429">
    <property type="component" value="Unassembled WGS sequence"/>
</dbReference>
<gene>
    <name evidence="2" type="ORF">PCOR1329_LOCUS44192</name>
</gene>
<feature type="non-terminal residue" evidence="2">
    <location>
        <position position="1"/>
    </location>
</feature>